<name>A0A382S3B9_9ZZZZ</name>
<gene>
    <name evidence="2" type="ORF">METZ01_LOCUS357273</name>
</gene>
<dbReference type="SUPFAM" id="SSF52540">
    <property type="entry name" value="P-loop containing nucleoside triphosphate hydrolases"/>
    <property type="match status" value="1"/>
</dbReference>
<reference evidence="2" key="1">
    <citation type="submission" date="2018-05" db="EMBL/GenBank/DDBJ databases">
        <authorList>
            <person name="Lanie J.A."/>
            <person name="Ng W.-L."/>
            <person name="Kazmierczak K.M."/>
            <person name="Andrzejewski T.M."/>
            <person name="Davidsen T.M."/>
            <person name="Wayne K.J."/>
            <person name="Tettelin H."/>
            <person name="Glass J.I."/>
            <person name="Rusch D."/>
            <person name="Podicherti R."/>
            <person name="Tsui H.-C.T."/>
            <person name="Winkler M.E."/>
        </authorList>
    </citation>
    <scope>NUCLEOTIDE SEQUENCE</scope>
</reference>
<comment type="similarity">
    <text evidence="1">Belongs to the class-IV pyridoxal-phosphate-dependent aminotransferase family.</text>
</comment>
<evidence type="ECO:0000256" key="1">
    <source>
        <dbReference type="ARBA" id="ARBA00009320"/>
    </source>
</evidence>
<dbReference type="PANTHER" id="PTHR42743:SF11">
    <property type="entry name" value="AMINODEOXYCHORISMATE LYASE"/>
    <property type="match status" value="1"/>
</dbReference>
<dbReference type="InterPro" id="IPR050571">
    <property type="entry name" value="Class-IV_PLP-Dep_Aminotrnsfr"/>
</dbReference>
<evidence type="ECO:0008006" key="3">
    <source>
        <dbReference type="Google" id="ProtNLM"/>
    </source>
</evidence>
<accession>A0A382S3B9</accession>
<dbReference type="PANTHER" id="PTHR42743">
    <property type="entry name" value="AMINO-ACID AMINOTRANSFERASE"/>
    <property type="match status" value="1"/>
</dbReference>
<dbReference type="EMBL" id="UINC01126131">
    <property type="protein sequence ID" value="SVD04419.1"/>
    <property type="molecule type" value="Genomic_DNA"/>
</dbReference>
<sequence length="243" mass="28283">MIVKGIRIAMWSGPRNISTALMRSFENRPDTVVIDEPFYAHYLHKTGLEHPGRDKVLASQSTDWDEVSAMLIGPIPEEKPIWYQKHMAQHNLEACDLSWTRNVTNCFLIREPTEVIHSYGKRFPIINELLLGFVQQAELFKCIMDRTEVVPPVLDAKDILIDPRTMLKKLCAAIEIEFTNAMLSWPSGPRESDGVWAPHWYRQVEISTGFKPYRKKEMRIPDKQQLLLAKCFPAYEYLFQYKL</sequence>
<protein>
    <recommendedName>
        <fullName evidence="3">Sulfotransferase family protein</fullName>
    </recommendedName>
</protein>
<dbReference type="AlphaFoldDB" id="A0A382S3B9"/>
<dbReference type="Gene3D" id="3.40.50.300">
    <property type="entry name" value="P-loop containing nucleotide triphosphate hydrolases"/>
    <property type="match status" value="1"/>
</dbReference>
<dbReference type="Pfam" id="PF19798">
    <property type="entry name" value="Sulfotransfer_5"/>
    <property type="match status" value="1"/>
</dbReference>
<evidence type="ECO:0000313" key="2">
    <source>
        <dbReference type="EMBL" id="SVD04419.1"/>
    </source>
</evidence>
<organism evidence="2">
    <name type="scientific">marine metagenome</name>
    <dbReference type="NCBI Taxonomy" id="408172"/>
    <lineage>
        <taxon>unclassified sequences</taxon>
        <taxon>metagenomes</taxon>
        <taxon>ecological metagenomes</taxon>
    </lineage>
</organism>
<dbReference type="GO" id="GO:0019752">
    <property type="term" value="P:carboxylic acid metabolic process"/>
    <property type="evidence" value="ECO:0007669"/>
    <property type="project" value="TreeGrafter"/>
</dbReference>
<proteinExistence type="inferred from homology"/>
<dbReference type="InterPro" id="IPR027417">
    <property type="entry name" value="P-loop_NTPase"/>
</dbReference>